<evidence type="ECO:0000259" key="1">
    <source>
        <dbReference type="SMART" id="SM00731"/>
    </source>
</evidence>
<dbReference type="InterPro" id="IPR006640">
    <property type="entry name" value="SprT-like_domain"/>
</dbReference>
<dbReference type="STRING" id="111015.AXF14_05795"/>
<dbReference type="EMBL" id="CP014228">
    <property type="protein sequence ID" value="AMD87188.1"/>
    <property type="molecule type" value="Genomic_DNA"/>
</dbReference>
<dbReference type="OrthoDB" id="9793623at2"/>
<keyword evidence="3" id="KW-1185">Reference proteome</keyword>
<dbReference type="Proteomes" id="UP000065220">
    <property type="component" value="Chromosome"/>
</dbReference>
<dbReference type="RefSeq" id="WP_067941598.1">
    <property type="nucleotide sequence ID" value="NZ_CAUHMM010000097.1"/>
</dbReference>
<evidence type="ECO:0000313" key="3">
    <source>
        <dbReference type="Proteomes" id="UP000065220"/>
    </source>
</evidence>
<dbReference type="AlphaFoldDB" id="A0A0X8JE65"/>
<accession>A0A0X8JE65</accession>
<proteinExistence type="predicted"/>
<organism evidence="2 3">
    <name type="scientific">Actinomyces radicidentis</name>
    <dbReference type="NCBI Taxonomy" id="111015"/>
    <lineage>
        <taxon>Bacteria</taxon>
        <taxon>Bacillati</taxon>
        <taxon>Actinomycetota</taxon>
        <taxon>Actinomycetes</taxon>
        <taxon>Actinomycetales</taxon>
        <taxon>Actinomycetaceae</taxon>
        <taxon>Actinomyces</taxon>
    </lineage>
</organism>
<gene>
    <name evidence="2" type="ORF">AXF14_05795</name>
</gene>
<sequence>MNLPDVLDLARTLMVEHGVGDWGLGLDRARRRAGQTDHTRHRITLSRHLMALYDEAEVRETVLHEIAHARVGAAHGHDAVWAAEARRLGSNGRRLIAAEAPRVEGRWTGTCPAGHTVNRVRRPATPLSCSRCARRFSLDHLLTWTRDGVAMGPEEIGPRYAATLRRARREAARRR</sequence>
<protein>
    <recommendedName>
        <fullName evidence="1">SprT-like domain-containing protein</fullName>
    </recommendedName>
</protein>
<reference evidence="3" key="1">
    <citation type="submission" date="2016-02" db="EMBL/GenBank/DDBJ databases">
        <authorList>
            <person name="Holder M.E."/>
            <person name="Ajami N.J."/>
            <person name="Petrosino J.F."/>
        </authorList>
    </citation>
    <scope>NUCLEOTIDE SEQUENCE [LARGE SCALE GENOMIC DNA]</scope>
    <source>
        <strain evidence="3">CCUG 36733</strain>
    </source>
</reference>
<dbReference type="KEGG" id="ard:AXF14_05795"/>
<name>A0A0X8JE65_ACTRD</name>
<dbReference type="SMART" id="SM00731">
    <property type="entry name" value="SprT"/>
    <property type="match status" value="1"/>
</dbReference>
<feature type="domain" description="SprT-like" evidence="1">
    <location>
        <begin position="1"/>
        <end position="139"/>
    </location>
</feature>
<dbReference type="Pfam" id="PF10263">
    <property type="entry name" value="SprT-like"/>
    <property type="match status" value="1"/>
</dbReference>
<dbReference type="Gene3D" id="3.30.2010.10">
    <property type="entry name" value="Metalloproteases ('zincins'), catalytic domain"/>
    <property type="match status" value="1"/>
</dbReference>
<evidence type="ECO:0000313" key="2">
    <source>
        <dbReference type="EMBL" id="AMD87188.1"/>
    </source>
</evidence>
<dbReference type="GO" id="GO:0006950">
    <property type="term" value="P:response to stress"/>
    <property type="evidence" value="ECO:0007669"/>
    <property type="project" value="UniProtKB-ARBA"/>
</dbReference>